<protein>
    <submittedName>
        <fullName evidence="2">T9SS type A sorting domain-containing protein</fullName>
    </submittedName>
</protein>
<organism evidence="2 3">
    <name type="scientific">Phaeocystidibacter marisrubri</name>
    <dbReference type="NCBI Taxonomy" id="1577780"/>
    <lineage>
        <taxon>Bacteria</taxon>
        <taxon>Pseudomonadati</taxon>
        <taxon>Bacteroidota</taxon>
        <taxon>Flavobacteriia</taxon>
        <taxon>Flavobacteriales</taxon>
        <taxon>Phaeocystidibacteraceae</taxon>
        <taxon>Phaeocystidibacter</taxon>
    </lineage>
</organism>
<dbReference type="Proteomes" id="UP000484164">
    <property type="component" value="Unassembled WGS sequence"/>
</dbReference>
<dbReference type="AlphaFoldDB" id="A0A6L3ZEA7"/>
<keyword evidence="3" id="KW-1185">Reference proteome</keyword>
<dbReference type="EMBL" id="WBVQ01000002">
    <property type="protein sequence ID" value="KAB2816010.1"/>
    <property type="molecule type" value="Genomic_DNA"/>
</dbReference>
<proteinExistence type="predicted"/>
<evidence type="ECO:0000256" key="1">
    <source>
        <dbReference type="SAM" id="SignalP"/>
    </source>
</evidence>
<name>A0A6L3ZEA7_9FLAO</name>
<gene>
    <name evidence="2" type="ORF">F8C82_09960</name>
</gene>
<evidence type="ECO:0000313" key="3">
    <source>
        <dbReference type="Proteomes" id="UP000484164"/>
    </source>
</evidence>
<keyword evidence="1" id="KW-0732">Signal</keyword>
<accession>A0A6L3ZEA7</accession>
<sequence>MKLSFISTAILGVSLSVSAQSWSSINTTTELSTYTTAGPPIEFWSDYEIIPDAITTNGESSNTQFPQGTVFSAYSLGRGARSDYEPQDDGLWLLAFDQNGALQLSKKITVPNSVNVLNENLGDGTWPDAPLSYLTISSLQYDSGENRELLIFTGSIRRPHSENYTKTKYEIMIVGSYNLATDQVQIAYVNQPYTFYMGDIPYQGQVFSNGTSVREIRHNVYMALGHTGNLTNSADLADHPLAVVFHVDGNGAINIYNTQSFEYKFKPISARKSMQDEMVAAGIHYNDQGYQLSTSGATTYIAPALIAFKAYENSGVWSIQMDRGVVTYLPEYSSTNQRWGNGYSYMDLFIENGNIYLSFSERLTPTYLHLTLDRGTGNPVIGKYDLSLTSSVQFTKVQMEDPFGSELRGGVHRLIPREGEGEFDVLMVLDDARDRWQRPNNTSVGIIRIEKSNLDVNVGHGIVSLWSMDQAGATLREVSHVTGLEIGNDFDYYLADGYNRTTSYVRSHVFGIWNDEYECEDFSENITSQPISVDDDHKDSFGLLNNPPCIVHTVDQVDLNFDAAHCSVIDVVESQDKTGNISLPIQSNHKYELQKIDRNLFRIEAGDSQVKLVALISITGQVISANLPSRELDLNELAPAVYILHFEIDGQPQTERVIVE</sequence>
<reference evidence="2 3" key="1">
    <citation type="submission" date="2019-10" db="EMBL/GenBank/DDBJ databases">
        <title>Genome sequence of Phaeocystidibacter marisrubri JCM30614 (type strain).</title>
        <authorList>
            <person name="Bowman J.P."/>
        </authorList>
    </citation>
    <scope>NUCLEOTIDE SEQUENCE [LARGE SCALE GENOMIC DNA]</scope>
    <source>
        <strain evidence="2 3">JCM 30614</strain>
    </source>
</reference>
<feature type="signal peptide" evidence="1">
    <location>
        <begin position="1"/>
        <end position="19"/>
    </location>
</feature>
<comment type="caution">
    <text evidence="2">The sequence shown here is derived from an EMBL/GenBank/DDBJ whole genome shotgun (WGS) entry which is preliminary data.</text>
</comment>
<feature type="chain" id="PRO_5027003654" evidence="1">
    <location>
        <begin position="20"/>
        <end position="660"/>
    </location>
</feature>
<dbReference type="RefSeq" id="WP_151693439.1">
    <property type="nucleotide sequence ID" value="NZ_BMGX01000001.1"/>
</dbReference>
<evidence type="ECO:0000313" key="2">
    <source>
        <dbReference type="EMBL" id="KAB2816010.1"/>
    </source>
</evidence>